<dbReference type="Pfam" id="PF17278">
    <property type="entry name" value="DUF5343"/>
    <property type="match status" value="1"/>
</dbReference>
<proteinExistence type="predicted"/>
<name>A0A418SFS6_9RHOB</name>
<dbReference type="EMBL" id="CP060436">
    <property type="protein sequence ID" value="QPM90796.1"/>
    <property type="molecule type" value="Genomic_DNA"/>
</dbReference>
<dbReference type="Proteomes" id="UP000283786">
    <property type="component" value="Chromosome"/>
</dbReference>
<dbReference type="InterPro" id="IPR035235">
    <property type="entry name" value="DUF5343"/>
</dbReference>
<evidence type="ECO:0008006" key="3">
    <source>
        <dbReference type="Google" id="ProtNLM"/>
    </source>
</evidence>
<keyword evidence="2" id="KW-1185">Reference proteome</keyword>
<dbReference type="OrthoDB" id="5186897at2"/>
<evidence type="ECO:0000313" key="2">
    <source>
        <dbReference type="Proteomes" id="UP000283786"/>
    </source>
</evidence>
<accession>A0A418SFS6</accession>
<dbReference type="RefSeq" id="WP_119839465.1">
    <property type="nucleotide sequence ID" value="NZ_CP060436.1"/>
</dbReference>
<dbReference type="AlphaFoldDB" id="A0A418SFS6"/>
<gene>
    <name evidence="1" type="ORF">PSAL_020360</name>
</gene>
<protein>
    <recommendedName>
        <fullName evidence="3">DUF5343 domain-containing protein</fullName>
    </recommendedName>
</protein>
<dbReference type="KEGG" id="palw:PSAL_020360"/>
<sequence>MASLPYVTSPGNIAKALEGIRAAQVPDLVTQDFVKTVLKIKGGSGNQITSFLKKIGFASSDGRPSELYRKFRNPTTSGEAIAASIRRAYAPLYVRNEYMHELPDNELLGLIVEETEAAHDANTVRMAFSSLKALLGVADFSSAGAPADEKDDLLDLGHDFKQPSGAQGRVPPEVASKSIGLNVGYTINLNLPASSDPAVFNAIFKSLKEHLLRDDDV</sequence>
<evidence type="ECO:0000313" key="1">
    <source>
        <dbReference type="EMBL" id="QPM90796.1"/>
    </source>
</evidence>
<organism evidence="1 2">
    <name type="scientific">Pseudooceanicola algae</name>
    <dbReference type="NCBI Taxonomy" id="1537215"/>
    <lineage>
        <taxon>Bacteria</taxon>
        <taxon>Pseudomonadati</taxon>
        <taxon>Pseudomonadota</taxon>
        <taxon>Alphaproteobacteria</taxon>
        <taxon>Rhodobacterales</taxon>
        <taxon>Paracoccaceae</taxon>
        <taxon>Pseudooceanicola</taxon>
    </lineage>
</organism>
<reference evidence="1 2" key="1">
    <citation type="submission" date="2020-08" db="EMBL/GenBank/DDBJ databases">
        <title>Genome sequence of Rhodobacteraceae bacterium Lw-13e.</title>
        <authorList>
            <person name="Poehlein A."/>
            <person name="Wolter L."/>
            <person name="Daniel R."/>
            <person name="Brinkhoff T."/>
        </authorList>
    </citation>
    <scope>NUCLEOTIDE SEQUENCE [LARGE SCALE GENOMIC DNA]</scope>
    <source>
        <strain evidence="1 2">Lw-13e</strain>
    </source>
</reference>